<sequence>MLAAALLATALGGGVAWTTPHRVTDAPPRVHEIEGRRYVDQGLVAAGMLPAASVDFLGDTLGSFSSFAVAPGSWRRTADGGYEGVLWTLPDRGRNDPEAGLFYDYPARLERLRMSIAPATAGAIGQVTLTVDGGLELRDADGQPFTGADPDDGVAVRGGIALPVPREGATGAGRISLDAESLQFTADGHFYVGDEYAAHVYYFDADGRLQGVLVPPPAILPMRDGRPYFGSLKAPHSGRRNNQGVEGMALSPDGTRLFVALQSALVQDSARGDASGRINTRVLVYDVSREPVPKHPIGHHVVQLPAYALAGDDGKADRTAAQSELRALDDHRFLLLARDGNGLGGNAAAPVFKSVLLVDTTGASNLAGSRYETGTGSVLADPAATALKPGIVPARWSELLNLLDPAQLARAGLRLDGVAADDPQRLSEKWEAMDLLPALDPAHPDDWLLLVGNDNDFIARRCVMQGEACDSPLDNDNRVLVYRLTLPRP</sequence>
<dbReference type="Proteomes" id="UP000050902">
    <property type="component" value="Unassembled WGS sequence"/>
</dbReference>
<comment type="caution">
    <text evidence="2">The sequence shown here is derived from an EMBL/GenBank/DDBJ whole genome shotgun (WGS) entry which is preliminary data.</text>
</comment>
<evidence type="ECO:0000259" key="1">
    <source>
        <dbReference type="Pfam" id="PF13449"/>
    </source>
</evidence>
<organism evidence="2 3">
    <name type="scientific">Stenotrophomonas nitritireducens</name>
    <dbReference type="NCBI Taxonomy" id="83617"/>
    <lineage>
        <taxon>Bacteria</taxon>
        <taxon>Pseudomonadati</taxon>
        <taxon>Pseudomonadota</taxon>
        <taxon>Gammaproteobacteria</taxon>
        <taxon>Lysobacterales</taxon>
        <taxon>Lysobacteraceae</taxon>
        <taxon>Stenotrophomonas</taxon>
    </lineage>
</organism>
<evidence type="ECO:0000313" key="3">
    <source>
        <dbReference type="Proteomes" id="UP000050902"/>
    </source>
</evidence>
<dbReference type="InterPro" id="IPR027372">
    <property type="entry name" value="Phytase-like_dom"/>
</dbReference>
<reference evidence="2 3" key="1">
    <citation type="submission" date="2015-05" db="EMBL/GenBank/DDBJ databases">
        <title>Genome sequencing and analysis of members of genus Stenotrophomonas.</title>
        <authorList>
            <person name="Patil P.P."/>
            <person name="Midha S."/>
            <person name="Patil P.B."/>
        </authorList>
    </citation>
    <scope>NUCLEOTIDE SEQUENCE [LARGE SCALE GENOMIC DNA]</scope>
    <source>
        <strain evidence="2 3">DSM 12575</strain>
    </source>
</reference>
<name>A0ABR5NHL7_9GAMM</name>
<accession>A0ABR5NHL7</accession>
<dbReference type="PANTHER" id="PTHR37957:SF1">
    <property type="entry name" value="PHYTASE-LIKE DOMAIN-CONTAINING PROTEIN"/>
    <property type="match status" value="1"/>
</dbReference>
<dbReference type="SUPFAM" id="SSF63829">
    <property type="entry name" value="Calcium-dependent phosphotriesterase"/>
    <property type="match status" value="1"/>
</dbReference>
<protein>
    <recommendedName>
        <fullName evidence="1">Phytase-like domain-containing protein</fullName>
    </recommendedName>
</protein>
<evidence type="ECO:0000313" key="2">
    <source>
        <dbReference type="EMBL" id="KRG55705.1"/>
    </source>
</evidence>
<proteinExistence type="predicted"/>
<dbReference type="PANTHER" id="PTHR37957">
    <property type="entry name" value="BLR7070 PROTEIN"/>
    <property type="match status" value="1"/>
</dbReference>
<feature type="domain" description="Phytase-like" evidence="1">
    <location>
        <begin position="83"/>
        <end position="457"/>
    </location>
</feature>
<dbReference type="EMBL" id="LDJG01000021">
    <property type="protein sequence ID" value="KRG55705.1"/>
    <property type="molecule type" value="Genomic_DNA"/>
</dbReference>
<dbReference type="Pfam" id="PF13449">
    <property type="entry name" value="Phytase-like"/>
    <property type="match status" value="1"/>
</dbReference>
<gene>
    <name evidence="2" type="ORF">ABB22_13690</name>
</gene>
<keyword evidence="3" id="KW-1185">Reference proteome</keyword>